<feature type="region of interest" description="Disordered" evidence="1">
    <location>
        <begin position="169"/>
        <end position="192"/>
    </location>
</feature>
<evidence type="ECO:0000256" key="1">
    <source>
        <dbReference type="SAM" id="MobiDB-lite"/>
    </source>
</evidence>
<dbReference type="PROSITE" id="PS01123">
    <property type="entry name" value="TNASE_1"/>
    <property type="match status" value="1"/>
</dbReference>
<dbReference type="SUPFAM" id="SSF50199">
    <property type="entry name" value="Staphylococcal nuclease"/>
    <property type="match status" value="1"/>
</dbReference>
<evidence type="ECO:0000313" key="4">
    <source>
        <dbReference type="Proteomes" id="UP000243745"/>
    </source>
</evidence>
<keyword evidence="3" id="KW-0540">Nuclease</keyword>
<proteinExistence type="predicted"/>
<keyword evidence="4" id="KW-1185">Reference proteome</keyword>
<dbReference type="InterPro" id="IPR016071">
    <property type="entry name" value="Staphylococal_nuclease_OB-fold"/>
</dbReference>
<keyword evidence="3" id="KW-0378">Hydrolase</keyword>
<dbReference type="AlphaFoldDB" id="A0A662ZGJ5"/>
<keyword evidence="3" id="KW-0255">Endonuclease</keyword>
<dbReference type="GO" id="GO:0004519">
    <property type="term" value="F:endonuclease activity"/>
    <property type="evidence" value="ECO:0007669"/>
    <property type="project" value="UniProtKB-KW"/>
</dbReference>
<dbReference type="InterPro" id="IPR035437">
    <property type="entry name" value="SNase_OB-fold_sf"/>
</dbReference>
<feature type="domain" description="TNase-like" evidence="2">
    <location>
        <begin position="49"/>
        <end position="173"/>
    </location>
</feature>
<dbReference type="SMART" id="SM00318">
    <property type="entry name" value="SNc"/>
    <property type="match status" value="1"/>
</dbReference>
<protein>
    <submittedName>
        <fullName evidence="3">Endonuclease YncB, thermonuclease family</fullName>
    </submittedName>
</protein>
<evidence type="ECO:0000259" key="2">
    <source>
        <dbReference type="PROSITE" id="PS50830"/>
    </source>
</evidence>
<name>A0A662ZGJ5_9GAMM</name>
<accession>A0A662ZGJ5</accession>
<dbReference type="InterPro" id="IPR002071">
    <property type="entry name" value="Thermonucl_AS"/>
</dbReference>
<dbReference type="Pfam" id="PF00565">
    <property type="entry name" value="SNase"/>
    <property type="match status" value="1"/>
</dbReference>
<gene>
    <name evidence="3" type="ORF">SAMN02910344_00407</name>
</gene>
<dbReference type="GO" id="GO:0003676">
    <property type="term" value="F:nucleic acid binding"/>
    <property type="evidence" value="ECO:0007669"/>
    <property type="project" value="InterPro"/>
</dbReference>
<dbReference type="PANTHER" id="PTHR12302:SF26">
    <property type="entry name" value="BLR1266 PROTEIN"/>
    <property type="match status" value="1"/>
</dbReference>
<feature type="compositionally biased region" description="Basic residues" evidence="1">
    <location>
        <begin position="183"/>
        <end position="192"/>
    </location>
</feature>
<organism evidence="3 4">
    <name type="scientific">Ruminobacter amylophilus</name>
    <dbReference type="NCBI Taxonomy" id="867"/>
    <lineage>
        <taxon>Bacteria</taxon>
        <taxon>Pseudomonadati</taxon>
        <taxon>Pseudomonadota</taxon>
        <taxon>Gammaproteobacteria</taxon>
        <taxon>Aeromonadales</taxon>
        <taxon>Succinivibrionaceae</taxon>
        <taxon>Ruminobacter</taxon>
    </lineage>
</organism>
<dbReference type="Proteomes" id="UP000243745">
    <property type="component" value="Unassembled WGS sequence"/>
</dbReference>
<evidence type="ECO:0000313" key="3">
    <source>
        <dbReference type="EMBL" id="SFP08334.1"/>
    </source>
</evidence>
<dbReference type="EMBL" id="FOXF01000004">
    <property type="protein sequence ID" value="SFP08334.1"/>
    <property type="molecule type" value="Genomic_DNA"/>
</dbReference>
<dbReference type="PROSITE" id="PS50830">
    <property type="entry name" value="TNASE_3"/>
    <property type="match status" value="1"/>
</dbReference>
<sequence length="192" mass="21657">MTITGISHGRHRGFFRISGKILLSLLITSLFLTAPAEAAKHRKKAVTSYSYSCTIIRVSDGDTVKCLGSDRKAHKIRLKNIDAPEKSQQYGQESGGYLRGLVLRKKVSVTTFGTDRYGRELSVIHVNGINVNQKMVESGNAWAFRRYLSGNEARIYTGLEASARKNRRGLWKYPNPTEPSVYRHSKKAKRRK</sequence>
<reference evidence="3 4" key="1">
    <citation type="submission" date="2016-10" db="EMBL/GenBank/DDBJ databases">
        <authorList>
            <person name="Varghese N."/>
            <person name="Submissions S."/>
        </authorList>
    </citation>
    <scope>NUCLEOTIDE SEQUENCE [LARGE SCALE GENOMIC DNA]</scope>
    <source>
        <strain evidence="3 4">DSM 1361</strain>
    </source>
</reference>
<dbReference type="PANTHER" id="PTHR12302">
    <property type="entry name" value="EBNA2 BINDING PROTEIN P100"/>
    <property type="match status" value="1"/>
</dbReference>
<dbReference type="Gene3D" id="2.40.50.90">
    <property type="match status" value="1"/>
</dbReference>
<dbReference type="OrthoDB" id="9805504at2"/>
<dbReference type="RefSeq" id="WP_093140527.1">
    <property type="nucleotide sequence ID" value="NZ_FOXF01000004.1"/>
</dbReference>